<protein>
    <submittedName>
        <fullName evidence="2">Uncharacterized protein</fullName>
    </submittedName>
</protein>
<reference evidence="2 3" key="1">
    <citation type="submission" date="2014-09" db="EMBL/GenBank/DDBJ databases">
        <authorList>
            <person name="McGinnis J.M."/>
            <person name="Wolfgang W.J."/>
        </authorList>
    </citation>
    <scope>NUCLEOTIDE SEQUENCE [LARGE SCALE GENOMIC DNA]</scope>
    <source>
        <strain evidence="2 3">5503</strain>
    </source>
</reference>
<name>A0A099GNW7_9RHOB</name>
<dbReference type="RefSeq" id="WP_036706326.1">
    <property type="nucleotide sequence ID" value="NZ_JRKQ01000001.1"/>
</dbReference>
<feature type="region of interest" description="Disordered" evidence="1">
    <location>
        <begin position="199"/>
        <end position="226"/>
    </location>
</feature>
<evidence type="ECO:0000256" key="1">
    <source>
        <dbReference type="SAM" id="MobiDB-lite"/>
    </source>
</evidence>
<organism evidence="2 3">
    <name type="scientific">Paracoccus sanguinis</name>
    <dbReference type="NCBI Taxonomy" id="1545044"/>
    <lineage>
        <taxon>Bacteria</taxon>
        <taxon>Pseudomonadati</taxon>
        <taxon>Pseudomonadota</taxon>
        <taxon>Alphaproteobacteria</taxon>
        <taxon>Rhodobacterales</taxon>
        <taxon>Paracoccaceae</taxon>
        <taxon>Paracoccus</taxon>
    </lineage>
</organism>
<dbReference type="Proteomes" id="UP000029858">
    <property type="component" value="Unassembled WGS sequence"/>
</dbReference>
<proteinExistence type="predicted"/>
<reference evidence="2 3" key="2">
    <citation type="submission" date="2014-10" db="EMBL/GenBank/DDBJ databases">
        <title>Paracoccus sanguinis sp. nov., isolated from clinical specimens of New York State patients.</title>
        <authorList>
            <person name="Mingle L.A."/>
            <person name="Cole J.A."/>
            <person name="Lapierre P."/>
            <person name="Musser K.A."/>
        </authorList>
    </citation>
    <scope>NUCLEOTIDE SEQUENCE [LARGE SCALE GENOMIC DNA]</scope>
    <source>
        <strain evidence="2 3">5503</strain>
    </source>
</reference>
<accession>A0A099GNW7</accession>
<sequence>MDAENITVMVVSAADGKPLDKPSVFAYRRASLDEFATQTWPLRFLGENPQYEIMSYAEFLAGAAPDPAVLYGDVSPGWNECLDDPEWGWDPDRLNAVVFGPGFSDDERYEAARLVVNDDDFGGGLSMARVKWLYDAYPLRSGAVAVRVSGPEGEPLVKRYDSVDAFFQECGDGCRGDDLGPLNADHEEAEWFAAHIENEGRDWPEDAYPPLGDGPDQEEDDEPERP</sequence>
<feature type="compositionally biased region" description="Acidic residues" evidence="1">
    <location>
        <begin position="215"/>
        <end position="226"/>
    </location>
</feature>
<evidence type="ECO:0000313" key="3">
    <source>
        <dbReference type="Proteomes" id="UP000029858"/>
    </source>
</evidence>
<dbReference type="EMBL" id="JRKQ01000001">
    <property type="protein sequence ID" value="KGJ23773.1"/>
    <property type="molecule type" value="Genomic_DNA"/>
</dbReference>
<gene>
    <name evidence="2" type="ORF">IX56_00420</name>
</gene>
<evidence type="ECO:0000313" key="2">
    <source>
        <dbReference type="EMBL" id="KGJ23773.1"/>
    </source>
</evidence>
<dbReference type="AlphaFoldDB" id="A0A099GNW7"/>
<comment type="caution">
    <text evidence="2">The sequence shown here is derived from an EMBL/GenBank/DDBJ whole genome shotgun (WGS) entry which is preliminary data.</text>
</comment>